<keyword evidence="3" id="KW-1185">Reference proteome</keyword>
<feature type="transmembrane region" description="Helical" evidence="1">
    <location>
        <begin position="12"/>
        <end position="34"/>
    </location>
</feature>
<name>A0A9P6G753_9PLEO</name>
<dbReference type="OrthoDB" id="3790736at2759"/>
<sequence length="297" mass="33806">MFTTKMLMPSLYCRLLTVIFVLVGWIALMLVYMVCWQPEIFHVDRDPHWTLNSTTLKTTSAVAPNMTPSWPQESDFMRQVGTDYVATHRPTASTLHTVVAPTLTGQASTTEASHMAEPTPHEFFGHEKRDSKARHTRRGFYTLVTNWVKLHFSLPGRGCYGCSGKPYTRDLQFALKHPNGTFFGSGNFRSTPVFYIWTRWALTYPDVLLKAVLDDPTEFADCPNGHCISRAISGTDGLRLYQIINTGEDDLWCYDTIQAGVSRLGVQLGKTSRMHGDHMPVKLNTSPYTRNYSWRRR</sequence>
<organism evidence="2 3">
    <name type="scientific">Paraphaeosphaeria minitans</name>
    <dbReference type="NCBI Taxonomy" id="565426"/>
    <lineage>
        <taxon>Eukaryota</taxon>
        <taxon>Fungi</taxon>
        <taxon>Dikarya</taxon>
        <taxon>Ascomycota</taxon>
        <taxon>Pezizomycotina</taxon>
        <taxon>Dothideomycetes</taxon>
        <taxon>Pleosporomycetidae</taxon>
        <taxon>Pleosporales</taxon>
        <taxon>Massarineae</taxon>
        <taxon>Didymosphaeriaceae</taxon>
        <taxon>Paraphaeosphaeria</taxon>
    </lineage>
</organism>
<evidence type="ECO:0000313" key="2">
    <source>
        <dbReference type="EMBL" id="KAF9730337.1"/>
    </source>
</evidence>
<evidence type="ECO:0000313" key="3">
    <source>
        <dbReference type="Proteomes" id="UP000756921"/>
    </source>
</evidence>
<dbReference type="AlphaFoldDB" id="A0A9P6G753"/>
<proteinExistence type="predicted"/>
<reference evidence="2" key="1">
    <citation type="journal article" date="2020" name="Mol. Plant Microbe Interact.">
        <title>Genome Sequence of the Biocontrol Agent Coniothyrium minitans strain Conio (IMI 134523).</title>
        <authorList>
            <person name="Patel D."/>
            <person name="Shittu T.A."/>
            <person name="Baroncelli R."/>
            <person name="Muthumeenakshi S."/>
            <person name="Osborne T.H."/>
            <person name="Janganan T.K."/>
            <person name="Sreenivasaprasad S."/>
        </authorList>
    </citation>
    <scope>NUCLEOTIDE SEQUENCE</scope>
    <source>
        <strain evidence="2">Conio</strain>
    </source>
</reference>
<keyword evidence="1" id="KW-0472">Membrane</keyword>
<protein>
    <submittedName>
        <fullName evidence="2">Uncharacterized protein</fullName>
    </submittedName>
</protein>
<accession>A0A9P6G753</accession>
<dbReference type="EMBL" id="WJXW01000014">
    <property type="protein sequence ID" value="KAF9730337.1"/>
    <property type="molecule type" value="Genomic_DNA"/>
</dbReference>
<keyword evidence="1" id="KW-0812">Transmembrane</keyword>
<comment type="caution">
    <text evidence="2">The sequence shown here is derived from an EMBL/GenBank/DDBJ whole genome shotgun (WGS) entry which is preliminary data.</text>
</comment>
<evidence type="ECO:0000256" key="1">
    <source>
        <dbReference type="SAM" id="Phobius"/>
    </source>
</evidence>
<dbReference type="Proteomes" id="UP000756921">
    <property type="component" value="Unassembled WGS sequence"/>
</dbReference>
<keyword evidence="1" id="KW-1133">Transmembrane helix</keyword>
<gene>
    <name evidence="2" type="ORF">PMIN01_11206</name>
</gene>